<evidence type="ECO:0000313" key="2">
    <source>
        <dbReference type="Proteomes" id="UP000244956"/>
    </source>
</evidence>
<evidence type="ECO:0000313" key="1">
    <source>
        <dbReference type="EMBL" id="PWE01213.1"/>
    </source>
</evidence>
<name>A0A2U2BDV3_9BACT</name>
<accession>A0A2U2BDV3</accession>
<organism evidence="1 2">
    <name type="scientific">Marinilabilia rubra</name>
    <dbReference type="NCBI Taxonomy" id="2162893"/>
    <lineage>
        <taxon>Bacteria</taxon>
        <taxon>Pseudomonadati</taxon>
        <taxon>Bacteroidota</taxon>
        <taxon>Bacteroidia</taxon>
        <taxon>Marinilabiliales</taxon>
        <taxon>Marinilabiliaceae</taxon>
        <taxon>Marinilabilia</taxon>
    </lineage>
</organism>
<protein>
    <recommendedName>
        <fullName evidence="3">Lipoprotein</fullName>
    </recommendedName>
</protein>
<dbReference type="RefSeq" id="WP_109262667.1">
    <property type="nucleotide sequence ID" value="NZ_QEWP01000001.1"/>
</dbReference>
<evidence type="ECO:0008006" key="3">
    <source>
        <dbReference type="Google" id="ProtNLM"/>
    </source>
</evidence>
<keyword evidence="2" id="KW-1185">Reference proteome</keyword>
<proteinExistence type="predicted"/>
<dbReference type="OrthoDB" id="1119488at2"/>
<dbReference type="PROSITE" id="PS51257">
    <property type="entry name" value="PROKAR_LIPOPROTEIN"/>
    <property type="match status" value="1"/>
</dbReference>
<gene>
    <name evidence="1" type="ORF">DDZ16_01625</name>
</gene>
<dbReference type="EMBL" id="QEWP01000001">
    <property type="protein sequence ID" value="PWE01213.1"/>
    <property type="molecule type" value="Genomic_DNA"/>
</dbReference>
<dbReference type="InterPro" id="IPR046144">
    <property type="entry name" value="DUF6146"/>
</dbReference>
<dbReference type="AlphaFoldDB" id="A0A2U2BDV3"/>
<comment type="caution">
    <text evidence="1">The sequence shown here is derived from an EMBL/GenBank/DDBJ whole genome shotgun (WGS) entry which is preliminary data.</text>
</comment>
<dbReference type="Pfam" id="PF19643">
    <property type="entry name" value="DUF6146"/>
    <property type="match status" value="1"/>
</dbReference>
<sequence length="153" mass="18263">MNMHNNKEAAIKITFKAIPLLLLVFGISFQSCKTLKKGSAPEQKVDLVENDTTNMKDSTEYELVVLDPGFESYLATQPPPNYHSQQYYETWNQQYVVEWNYRHDQPLTYGDFYETRIHYNTHENYGLELNYRLYYYFQFIKDEYGIVLVDRGR</sequence>
<dbReference type="Proteomes" id="UP000244956">
    <property type="component" value="Unassembled WGS sequence"/>
</dbReference>
<reference evidence="1 2" key="1">
    <citation type="submission" date="2018-05" db="EMBL/GenBank/DDBJ databases">
        <title>Marinilabilia rubrum sp. nov., isolated from saltern sediment.</title>
        <authorList>
            <person name="Zhang R."/>
        </authorList>
    </citation>
    <scope>NUCLEOTIDE SEQUENCE [LARGE SCALE GENOMIC DNA]</scope>
    <source>
        <strain evidence="1 2">WTE16</strain>
    </source>
</reference>